<evidence type="ECO:0000259" key="6">
    <source>
        <dbReference type="PROSITE" id="PS50968"/>
    </source>
</evidence>
<evidence type="ECO:0000313" key="8">
    <source>
        <dbReference type="Proteomes" id="UP000789739"/>
    </source>
</evidence>
<evidence type="ECO:0000256" key="4">
    <source>
        <dbReference type="RuleBase" id="RU003423"/>
    </source>
</evidence>
<dbReference type="Pfam" id="PF00364">
    <property type="entry name" value="Biotin_lipoyl"/>
    <property type="match status" value="1"/>
</dbReference>
<gene>
    <name evidence="7" type="ORF">PBRASI_LOCUS8763</name>
</gene>
<dbReference type="PANTHER" id="PTHR23151">
    <property type="entry name" value="DIHYDROLIPOAMIDE ACETYL/SUCCINYL-TRANSFERASE-RELATED"/>
    <property type="match status" value="1"/>
</dbReference>
<dbReference type="Pfam" id="PF00198">
    <property type="entry name" value="2-oxoacid_dh"/>
    <property type="match status" value="1"/>
</dbReference>
<feature type="compositionally biased region" description="Basic and acidic residues" evidence="5">
    <location>
        <begin position="96"/>
        <end position="116"/>
    </location>
</feature>
<dbReference type="GO" id="GO:0045254">
    <property type="term" value="C:pyruvate dehydrogenase complex"/>
    <property type="evidence" value="ECO:0007669"/>
    <property type="project" value="InterPro"/>
</dbReference>
<feature type="compositionally biased region" description="Polar residues" evidence="5">
    <location>
        <begin position="120"/>
        <end position="141"/>
    </location>
</feature>
<dbReference type="InterPro" id="IPR001078">
    <property type="entry name" value="2-oxoacid_DH_actylTfrase"/>
</dbReference>
<dbReference type="InterPro" id="IPR003016">
    <property type="entry name" value="2-oxoA_DH_lipoyl-BS"/>
</dbReference>
<dbReference type="Gene3D" id="2.40.50.100">
    <property type="match status" value="1"/>
</dbReference>
<evidence type="ECO:0000256" key="1">
    <source>
        <dbReference type="ARBA" id="ARBA00007317"/>
    </source>
</evidence>
<dbReference type="InterPro" id="IPR000089">
    <property type="entry name" value="Biotin_lipoyl"/>
</dbReference>
<dbReference type="CDD" id="cd06849">
    <property type="entry name" value="lipoyl_domain"/>
    <property type="match status" value="1"/>
</dbReference>
<keyword evidence="2 4" id="KW-0450">Lipoyl</keyword>
<dbReference type="SUPFAM" id="SSF52777">
    <property type="entry name" value="CoA-dependent acyltransferases"/>
    <property type="match status" value="1"/>
</dbReference>
<feature type="domain" description="Lipoyl-binding" evidence="6">
    <location>
        <begin position="1"/>
        <end position="72"/>
    </location>
</feature>
<keyword evidence="4" id="KW-0808">Transferase</keyword>
<name>A0A9N9D4A8_9GLOM</name>
<dbReference type="GO" id="GO:0004742">
    <property type="term" value="F:dihydrolipoyllysine-residue acetyltransferase activity"/>
    <property type="evidence" value="ECO:0007669"/>
    <property type="project" value="TreeGrafter"/>
</dbReference>
<dbReference type="PROSITE" id="PS00189">
    <property type="entry name" value="LIPOYL"/>
    <property type="match status" value="1"/>
</dbReference>
<reference evidence="7" key="1">
    <citation type="submission" date="2021-06" db="EMBL/GenBank/DDBJ databases">
        <authorList>
            <person name="Kallberg Y."/>
            <person name="Tangrot J."/>
            <person name="Rosling A."/>
        </authorList>
    </citation>
    <scope>NUCLEOTIDE SEQUENCE</scope>
    <source>
        <strain evidence="7">BR232B</strain>
    </source>
</reference>
<keyword evidence="4" id="KW-0012">Acyltransferase</keyword>
<protein>
    <recommendedName>
        <fullName evidence="4">Dihydrolipoamide acetyltransferase component of pyruvate dehydrogenase complex</fullName>
        <ecNumber evidence="4">2.3.1.-</ecNumber>
    </recommendedName>
</protein>
<proteinExistence type="inferred from homology"/>
<dbReference type="GO" id="GO:0006086">
    <property type="term" value="P:pyruvate decarboxylation to acetyl-CoA"/>
    <property type="evidence" value="ECO:0007669"/>
    <property type="project" value="InterPro"/>
</dbReference>
<keyword evidence="3" id="KW-0809">Transit peptide</keyword>
<dbReference type="FunFam" id="2.40.50.100:FF:000010">
    <property type="entry name" value="Acetyltransferase component of pyruvate dehydrogenase complex"/>
    <property type="match status" value="1"/>
</dbReference>
<keyword evidence="8" id="KW-1185">Reference proteome</keyword>
<evidence type="ECO:0000256" key="2">
    <source>
        <dbReference type="ARBA" id="ARBA00022823"/>
    </source>
</evidence>
<comment type="caution">
    <text evidence="7">The sequence shown here is derived from an EMBL/GenBank/DDBJ whole genome shotgun (WGS) entry which is preliminary data.</text>
</comment>
<accession>A0A9N9D4A8</accession>
<dbReference type="InterPro" id="IPR011053">
    <property type="entry name" value="Single_hybrid_motif"/>
</dbReference>
<evidence type="ECO:0000256" key="3">
    <source>
        <dbReference type="ARBA" id="ARBA00022946"/>
    </source>
</evidence>
<comment type="cofactor">
    <cofactor evidence="4">
        <name>(R)-lipoate</name>
        <dbReference type="ChEBI" id="CHEBI:83088"/>
    </cofactor>
</comment>
<dbReference type="InterPro" id="IPR023213">
    <property type="entry name" value="CAT-like_dom_sf"/>
</dbReference>
<dbReference type="InterPro" id="IPR045257">
    <property type="entry name" value="E2/Pdx1"/>
</dbReference>
<dbReference type="AlphaFoldDB" id="A0A9N9D4A8"/>
<dbReference type="EMBL" id="CAJVPI010001651">
    <property type="protein sequence ID" value="CAG8621985.1"/>
    <property type="molecule type" value="Genomic_DNA"/>
</dbReference>
<dbReference type="Gene3D" id="3.30.559.10">
    <property type="entry name" value="Chloramphenicol acetyltransferase-like domain"/>
    <property type="match status" value="1"/>
</dbReference>
<comment type="similarity">
    <text evidence="1 4">Belongs to the 2-oxoacid dehydrogenase family.</text>
</comment>
<dbReference type="EC" id="2.3.1.-" evidence="4"/>
<dbReference type="OrthoDB" id="537444at2759"/>
<sequence length="362" mass="39291">MPALSPTMTMGSVGAWKKQIGDSVVPGDVLVEIETDKAQMDFECQEEGYLAKVLVETGAKDVPVGKPIAILVEEKEGIDKFADYAPEETSPSTKTEQPKVEADRTGPNDRITKADVENYVPSTASQSPVTSGQTASPTATYTDIPQSNIRKVIAQRLSESKQNIPHYYLTIEVNMDKIMKLREALNRDSDGSYKLSVNDFVVKSAALALKDVPEVNSAWYHTADISVATATPTGLITPIVTNADTKGLATISNEIKEMARRAREGKLAPNEYQGGTFSISNLGMYGIKSFTAIINPPQSCILAVGSTTQKVISDASNESSYKVVNTMHVTLSCDHRVVDGAVGAQWLKTWRSYIENPLKLLL</sequence>
<dbReference type="PROSITE" id="PS50968">
    <property type="entry name" value="BIOTINYL_LIPOYL"/>
    <property type="match status" value="1"/>
</dbReference>
<dbReference type="SUPFAM" id="SSF51230">
    <property type="entry name" value="Single hybrid motif"/>
    <property type="match status" value="1"/>
</dbReference>
<organism evidence="7 8">
    <name type="scientific">Paraglomus brasilianum</name>
    <dbReference type="NCBI Taxonomy" id="144538"/>
    <lineage>
        <taxon>Eukaryota</taxon>
        <taxon>Fungi</taxon>
        <taxon>Fungi incertae sedis</taxon>
        <taxon>Mucoromycota</taxon>
        <taxon>Glomeromycotina</taxon>
        <taxon>Glomeromycetes</taxon>
        <taxon>Paraglomerales</taxon>
        <taxon>Paraglomeraceae</taxon>
        <taxon>Paraglomus</taxon>
    </lineage>
</organism>
<evidence type="ECO:0000313" key="7">
    <source>
        <dbReference type="EMBL" id="CAG8621985.1"/>
    </source>
</evidence>
<dbReference type="FunFam" id="3.30.559.10:FF:000003">
    <property type="entry name" value="Acetyltransferase component of pyruvate dehydrogenase complex"/>
    <property type="match status" value="1"/>
</dbReference>
<dbReference type="PANTHER" id="PTHR23151:SF90">
    <property type="entry name" value="DIHYDROLIPOYLLYSINE-RESIDUE ACETYLTRANSFERASE COMPONENT OF PYRUVATE DEHYDROGENASE COMPLEX, MITOCHONDRIAL-RELATED"/>
    <property type="match status" value="1"/>
</dbReference>
<dbReference type="Proteomes" id="UP000789739">
    <property type="component" value="Unassembled WGS sequence"/>
</dbReference>
<feature type="region of interest" description="Disordered" evidence="5">
    <location>
        <begin position="84"/>
        <end position="141"/>
    </location>
</feature>
<evidence type="ECO:0000256" key="5">
    <source>
        <dbReference type="SAM" id="MobiDB-lite"/>
    </source>
</evidence>